<dbReference type="InterPro" id="IPR036390">
    <property type="entry name" value="WH_DNA-bd_sf"/>
</dbReference>
<gene>
    <name evidence="3" type="ORF">SIM66_32905</name>
</gene>
<comment type="caution">
    <text evidence="3">The sequence shown here is derived from an EMBL/GenBank/DDBJ whole genome shotgun (WGS) entry which is preliminary data.</text>
</comment>
<reference evidence="3 4" key="1">
    <citation type="submission" date="2023-11" db="EMBL/GenBank/DDBJ databases">
        <title>MicrobeMod: A computational toolkit for identifying prokaryotic methylation and restriction-modification with nanopore sequencing.</title>
        <authorList>
            <person name="Crits-Christoph A."/>
            <person name="Kang S.C."/>
            <person name="Lee H."/>
            <person name="Ostrov N."/>
        </authorList>
    </citation>
    <scope>NUCLEOTIDE SEQUENCE [LARGE SCALE GENOMIC DNA]</scope>
    <source>
        <strain evidence="3 4">ATCC 29145</strain>
    </source>
</reference>
<keyword evidence="4" id="KW-1185">Reference proteome</keyword>
<accession>A0ABU4PIP3</accession>
<proteinExistence type="inferred from homology"/>
<dbReference type="InterPro" id="IPR036388">
    <property type="entry name" value="WH-like_DNA-bd_sf"/>
</dbReference>
<dbReference type="InterPro" id="IPR000525">
    <property type="entry name" value="Initiator_Rep_WH1"/>
</dbReference>
<organism evidence="3 4">
    <name type="scientific">Azospirillum brasilense</name>
    <dbReference type="NCBI Taxonomy" id="192"/>
    <lineage>
        <taxon>Bacteria</taxon>
        <taxon>Pseudomonadati</taxon>
        <taxon>Pseudomonadota</taxon>
        <taxon>Alphaproteobacteria</taxon>
        <taxon>Rhodospirillales</taxon>
        <taxon>Azospirillaceae</taxon>
        <taxon>Azospirillum</taxon>
    </lineage>
</organism>
<comment type="similarity">
    <text evidence="1">Belongs to the initiator RepB protein family.</text>
</comment>
<sequence>MTANSPVKYPSQFPKSTGAVEISEPEGSLTLADRRLFNHLLAAAYRDLGKVDGHTVKMSEIRAFAAAARDGIEDTSNRRIKASITRLQQTMVQFNYLDSARGEVWRSSQLLGECELVERTGELTYSFPRGLAERLIEPALYSYISLKVVYQFESKYALILYEILKRYADRNAEAPFWPVRTSELRDLFGCRDKLKDWKDFNVRAIQPAIEEINDLAEFRVRMSERREGRGRGGGKVVEVTFWIDRKDATAAAATARELDKARVQRRGERRIKAEEQEEARVVRLALAWMQGADIQTRMRWVKHAEAAGVTLPKGATAPENLAKWVPAVAAAIAECESLR</sequence>
<dbReference type="Proteomes" id="UP001277471">
    <property type="component" value="Unassembled WGS sequence"/>
</dbReference>
<evidence type="ECO:0000313" key="3">
    <source>
        <dbReference type="EMBL" id="MDX5955966.1"/>
    </source>
</evidence>
<evidence type="ECO:0000313" key="4">
    <source>
        <dbReference type="Proteomes" id="UP001277471"/>
    </source>
</evidence>
<feature type="domain" description="Initiator Rep protein WH1" evidence="2">
    <location>
        <begin position="26"/>
        <end position="165"/>
    </location>
</feature>
<evidence type="ECO:0000256" key="1">
    <source>
        <dbReference type="ARBA" id="ARBA00038283"/>
    </source>
</evidence>
<dbReference type="SUPFAM" id="SSF46785">
    <property type="entry name" value="Winged helix' DNA-binding domain"/>
    <property type="match status" value="1"/>
</dbReference>
<protein>
    <submittedName>
        <fullName evidence="3">Replication initiation protein</fullName>
    </submittedName>
</protein>
<name>A0ABU4PIP3_AZOBR</name>
<dbReference type="EMBL" id="JAWXYC010000007">
    <property type="protein sequence ID" value="MDX5955966.1"/>
    <property type="molecule type" value="Genomic_DNA"/>
</dbReference>
<dbReference type="Gene3D" id="1.10.10.10">
    <property type="entry name" value="Winged helix-like DNA-binding domain superfamily/Winged helix DNA-binding domain"/>
    <property type="match status" value="1"/>
</dbReference>
<dbReference type="RefSeq" id="WP_059399787.1">
    <property type="nucleotide sequence ID" value="NZ_CP012918.1"/>
</dbReference>
<dbReference type="Pfam" id="PF01051">
    <property type="entry name" value="Rep3_N"/>
    <property type="match status" value="1"/>
</dbReference>
<evidence type="ECO:0000259" key="2">
    <source>
        <dbReference type="Pfam" id="PF01051"/>
    </source>
</evidence>
<dbReference type="Pfam" id="PF21205">
    <property type="entry name" value="Rep3_C"/>
    <property type="match status" value="1"/>
</dbReference>